<reference evidence="1" key="1">
    <citation type="journal article" date="2021" name="Genome Biol. Evol.">
        <title>A High-Quality Reference Genome for a Parasitic Bivalve with Doubly Uniparental Inheritance (Bivalvia: Unionida).</title>
        <authorList>
            <person name="Smith C.H."/>
        </authorList>
    </citation>
    <scope>NUCLEOTIDE SEQUENCE</scope>
    <source>
        <strain evidence="1">CHS0354</strain>
    </source>
</reference>
<comment type="caution">
    <text evidence="1">The sequence shown here is derived from an EMBL/GenBank/DDBJ whole genome shotgun (WGS) entry which is preliminary data.</text>
</comment>
<dbReference type="AlphaFoldDB" id="A0AAE0SHG4"/>
<reference evidence="1" key="3">
    <citation type="submission" date="2023-05" db="EMBL/GenBank/DDBJ databases">
        <authorList>
            <person name="Smith C.H."/>
        </authorList>
    </citation>
    <scope>NUCLEOTIDE SEQUENCE</scope>
    <source>
        <strain evidence="1">CHS0354</strain>
        <tissue evidence="1">Mantle</tissue>
    </source>
</reference>
<proteinExistence type="predicted"/>
<sequence length="167" mass="19331">MHAYSKIIAVVRDAVGEIVDNKFDAALKRHFNDNGTGNKSSYPVAWTYEKHSVNASIRCWTKDSNFDPSPEVNREIVRNYPIGASCSYLAELGLLKPYKKMKLPDFPVFITAASSNHYLESQAMLQNFHEKVMKIRPDVKLIYYNLGLSKEERNKVHTRQLYYYSHH</sequence>
<evidence type="ECO:0000313" key="2">
    <source>
        <dbReference type="Proteomes" id="UP001195483"/>
    </source>
</evidence>
<name>A0AAE0SHG4_9BIVA</name>
<organism evidence="1 2">
    <name type="scientific">Potamilus streckersoni</name>
    <dbReference type="NCBI Taxonomy" id="2493646"/>
    <lineage>
        <taxon>Eukaryota</taxon>
        <taxon>Metazoa</taxon>
        <taxon>Spiralia</taxon>
        <taxon>Lophotrochozoa</taxon>
        <taxon>Mollusca</taxon>
        <taxon>Bivalvia</taxon>
        <taxon>Autobranchia</taxon>
        <taxon>Heteroconchia</taxon>
        <taxon>Palaeoheterodonta</taxon>
        <taxon>Unionida</taxon>
        <taxon>Unionoidea</taxon>
        <taxon>Unionidae</taxon>
        <taxon>Ambleminae</taxon>
        <taxon>Lampsilini</taxon>
        <taxon>Potamilus</taxon>
    </lineage>
</organism>
<gene>
    <name evidence="1" type="ORF">CHS0354_019548</name>
</gene>
<keyword evidence="2" id="KW-1185">Reference proteome</keyword>
<reference evidence="1" key="2">
    <citation type="journal article" date="2021" name="Genome Biol. Evol.">
        <title>Developing a high-quality reference genome for a parasitic bivalve with doubly uniparental inheritance (Bivalvia: Unionida).</title>
        <authorList>
            <person name="Smith C.H."/>
        </authorList>
    </citation>
    <scope>NUCLEOTIDE SEQUENCE</scope>
    <source>
        <strain evidence="1">CHS0354</strain>
        <tissue evidence="1">Mantle</tissue>
    </source>
</reference>
<dbReference type="Proteomes" id="UP001195483">
    <property type="component" value="Unassembled WGS sequence"/>
</dbReference>
<accession>A0AAE0SHG4</accession>
<protein>
    <submittedName>
        <fullName evidence="1">Uncharacterized protein</fullName>
    </submittedName>
</protein>
<dbReference type="EMBL" id="JAEAOA010001196">
    <property type="protein sequence ID" value="KAK3591776.1"/>
    <property type="molecule type" value="Genomic_DNA"/>
</dbReference>
<evidence type="ECO:0000313" key="1">
    <source>
        <dbReference type="EMBL" id="KAK3591776.1"/>
    </source>
</evidence>